<evidence type="ECO:0000313" key="2">
    <source>
        <dbReference type="Proteomes" id="UP001248067"/>
    </source>
</evidence>
<dbReference type="Proteomes" id="UP001248067">
    <property type="component" value="Unassembled WGS sequence"/>
</dbReference>
<gene>
    <name evidence="1" type="ORF">FEQ00_05942</name>
</gene>
<proteinExistence type="predicted"/>
<sequence length="212" mass="22793">MLYPILELQDIFVDACVRAPTGELAFLSAYGRDGSLQQLYAALHLGVQEGGVRQITLLDPATHQTLAAVPVGDPKRFDKFSGRLPKDNLFGALVHTWIFDEVLLKPSRATGTAWLLLDRHSQSGQSGEAASVAELTWSLVTQLSPVPLLPHWRDRVLSALGDELVTDLSQTTSAPVGRLLALVTSLPEAFQQTLSTLVRSGDLTLGPGGSTN</sequence>
<keyword evidence="2" id="KW-1185">Reference proteome</keyword>
<organism evidence="1 2">
    <name type="scientific">Burkholderia pseudomultivorans</name>
    <dbReference type="NCBI Taxonomy" id="1207504"/>
    <lineage>
        <taxon>Bacteria</taxon>
        <taxon>Pseudomonadati</taxon>
        <taxon>Pseudomonadota</taxon>
        <taxon>Betaproteobacteria</taxon>
        <taxon>Burkholderiales</taxon>
        <taxon>Burkholderiaceae</taxon>
        <taxon>Burkholderia</taxon>
        <taxon>Burkholderia cepacia complex</taxon>
    </lineage>
</organism>
<reference evidence="1 2" key="1">
    <citation type="submission" date="2019-06" db="EMBL/GenBank/DDBJ databases">
        <title>Evolution of Burkholderia multivorans in the lungs of Cystic Fibrosis patients.</title>
        <authorList>
            <person name="Moreira L.M."/>
        </authorList>
    </citation>
    <scope>NUCLEOTIDE SEQUENCE [LARGE SCALE GENOMIC DNA]</scope>
    <source>
        <strain evidence="1 2">VC13239</strain>
    </source>
</reference>
<protein>
    <submittedName>
        <fullName evidence="1">Uncharacterized protein</fullName>
    </submittedName>
</protein>
<accession>A0ABU2EDA8</accession>
<dbReference type="RefSeq" id="WP_034194632.1">
    <property type="nucleotide sequence ID" value="NZ_CADFDQ010000039.1"/>
</dbReference>
<evidence type="ECO:0000313" key="1">
    <source>
        <dbReference type="EMBL" id="MDR8757488.1"/>
    </source>
</evidence>
<comment type="caution">
    <text evidence="1">The sequence shown here is derived from an EMBL/GenBank/DDBJ whole genome shotgun (WGS) entry which is preliminary data.</text>
</comment>
<name>A0ABU2EDA8_9BURK</name>
<dbReference type="EMBL" id="VJSY01000062">
    <property type="protein sequence ID" value="MDR8757488.1"/>
    <property type="molecule type" value="Genomic_DNA"/>
</dbReference>